<name>A0A6A4NA29_LUPAL</name>
<proteinExistence type="predicted"/>
<feature type="transmembrane region" description="Helical" evidence="1">
    <location>
        <begin position="30"/>
        <end position="52"/>
    </location>
</feature>
<gene>
    <name evidence="2" type="ORF">Lalb_Chr23g0276661</name>
</gene>
<feature type="transmembrane region" description="Helical" evidence="1">
    <location>
        <begin position="6"/>
        <end position="23"/>
    </location>
</feature>
<keyword evidence="1" id="KW-1133">Transmembrane helix</keyword>
<dbReference type="Proteomes" id="UP000447434">
    <property type="component" value="Chromosome 23"/>
</dbReference>
<keyword evidence="3" id="KW-1185">Reference proteome</keyword>
<keyword evidence="1" id="KW-0472">Membrane</keyword>
<evidence type="ECO:0000313" key="3">
    <source>
        <dbReference type="Proteomes" id="UP000447434"/>
    </source>
</evidence>
<accession>A0A6A4NA29</accession>
<evidence type="ECO:0000256" key="1">
    <source>
        <dbReference type="SAM" id="Phobius"/>
    </source>
</evidence>
<protein>
    <submittedName>
        <fullName evidence="2">Uncharacterized protein</fullName>
    </submittedName>
</protein>
<evidence type="ECO:0000313" key="2">
    <source>
        <dbReference type="EMBL" id="KAE9587695.1"/>
    </source>
</evidence>
<sequence>MYVHTFSLNVSTLFSSLSFIFLIPNNTKNYYISHIFLSPLPLSHFSLFYYFILFNQTKHKCG</sequence>
<organism evidence="2 3">
    <name type="scientific">Lupinus albus</name>
    <name type="common">White lupine</name>
    <name type="synonym">Lupinus termis</name>
    <dbReference type="NCBI Taxonomy" id="3870"/>
    <lineage>
        <taxon>Eukaryota</taxon>
        <taxon>Viridiplantae</taxon>
        <taxon>Streptophyta</taxon>
        <taxon>Embryophyta</taxon>
        <taxon>Tracheophyta</taxon>
        <taxon>Spermatophyta</taxon>
        <taxon>Magnoliopsida</taxon>
        <taxon>eudicotyledons</taxon>
        <taxon>Gunneridae</taxon>
        <taxon>Pentapetalae</taxon>
        <taxon>rosids</taxon>
        <taxon>fabids</taxon>
        <taxon>Fabales</taxon>
        <taxon>Fabaceae</taxon>
        <taxon>Papilionoideae</taxon>
        <taxon>50 kb inversion clade</taxon>
        <taxon>genistoids sensu lato</taxon>
        <taxon>core genistoids</taxon>
        <taxon>Genisteae</taxon>
        <taxon>Lupinus</taxon>
    </lineage>
</organism>
<reference evidence="3" key="1">
    <citation type="journal article" date="2020" name="Nat. Commun.">
        <title>Genome sequence of the cluster root forming white lupin.</title>
        <authorList>
            <person name="Hufnagel B."/>
            <person name="Marques A."/>
            <person name="Soriano A."/>
            <person name="Marques L."/>
            <person name="Divol F."/>
            <person name="Doumas P."/>
            <person name="Sallet E."/>
            <person name="Mancinotti D."/>
            <person name="Carrere S."/>
            <person name="Marande W."/>
            <person name="Arribat S."/>
            <person name="Keller J."/>
            <person name="Huneau C."/>
            <person name="Blein T."/>
            <person name="Aime D."/>
            <person name="Laguerre M."/>
            <person name="Taylor J."/>
            <person name="Schubert V."/>
            <person name="Nelson M."/>
            <person name="Geu-Flores F."/>
            <person name="Crespi M."/>
            <person name="Gallardo-Guerrero K."/>
            <person name="Delaux P.-M."/>
            <person name="Salse J."/>
            <person name="Berges H."/>
            <person name="Guyot R."/>
            <person name="Gouzy J."/>
            <person name="Peret B."/>
        </authorList>
    </citation>
    <scope>NUCLEOTIDE SEQUENCE [LARGE SCALE GENOMIC DNA]</scope>
    <source>
        <strain evidence="3">cv. Amiga</strain>
    </source>
</reference>
<comment type="caution">
    <text evidence="2">The sequence shown here is derived from an EMBL/GenBank/DDBJ whole genome shotgun (WGS) entry which is preliminary data.</text>
</comment>
<keyword evidence="1" id="KW-0812">Transmembrane</keyword>
<dbReference type="AlphaFoldDB" id="A0A6A4NA29"/>
<dbReference type="EMBL" id="WOCE01000023">
    <property type="protein sequence ID" value="KAE9587695.1"/>
    <property type="molecule type" value="Genomic_DNA"/>
</dbReference>